<keyword evidence="2 3" id="KW-0663">Pyridoxal phosphate</keyword>
<feature type="active site" description="Proton donor" evidence="3">
    <location>
        <position position="369"/>
    </location>
</feature>
<accession>A0A7Y6NL56</accession>
<gene>
    <name evidence="7" type="ORF">HQN59_05355</name>
</gene>
<evidence type="ECO:0000256" key="4">
    <source>
        <dbReference type="RuleBase" id="RU003737"/>
    </source>
</evidence>
<evidence type="ECO:0000313" key="8">
    <source>
        <dbReference type="Proteomes" id="UP000529637"/>
    </source>
</evidence>
<dbReference type="InterPro" id="IPR000183">
    <property type="entry name" value="Orn/DAP/Arg_de-COase"/>
</dbReference>
<feature type="domain" description="Orn/DAP/Arg decarboxylase 2 N-terminal" evidence="6">
    <location>
        <begin position="53"/>
        <end position="300"/>
    </location>
</feature>
<dbReference type="SUPFAM" id="SSF51419">
    <property type="entry name" value="PLP-binding barrel"/>
    <property type="match status" value="1"/>
</dbReference>
<dbReference type="Gene3D" id="2.40.37.10">
    <property type="entry name" value="Lyase, Ornithine Decarboxylase, Chain A, domain 1"/>
    <property type="match status" value="1"/>
</dbReference>
<dbReference type="GO" id="GO:0009089">
    <property type="term" value="P:lysine biosynthetic process via diaminopimelate"/>
    <property type="evidence" value="ECO:0007669"/>
    <property type="project" value="TreeGrafter"/>
</dbReference>
<dbReference type="AlphaFoldDB" id="A0A7Y6NL56"/>
<dbReference type="Gene3D" id="3.20.20.10">
    <property type="entry name" value="Alanine racemase"/>
    <property type="match status" value="1"/>
</dbReference>
<dbReference type="EMBL" id="JABWMJ010000002">
    <property type="protein sequence ID" value="NUZ05187.1"/>
    <property type="molecule type" value="Genomic_DNA"/>
</dbReference>
<dbReference type="GO" id="GO:0008836">
    <property type="term" value="F:diaminopimelate decarboxylase activity"/>
    <property type="evidence" value="ECO:0007669"/>
    <property type="project" value="TreeGrafter"/>
</dbReference>
<protein>
    <submittedName>
        <fullName evidence="7">Pyridoxal-dependent decarboxylase, exosortase A system-associated</fullName>
    </submittedName>
</protein>
<feature type="domain" description="Orn/DAP/Arg decarboxylase 2 C-terminal" evidence="5">
    <location>
        <begin position="47"/>
        <end position="396"/>
    </location>
</feature>
<dbReference type="InterPro" id="IPR009006">
    <property type="entry name" value="Ala_racemase/Decarboxylase_C"/>
</dbReference>
<dbReference type="PANTHER" id="PTHR43727:SF2">
    <property type="entry name" value="GROUP IV DECARBOXYLASE"/>
    <property type="match status" value="1"/>
</dbReference>
<evidence type="ECO:0000256" key="3">
    <source>
        <dbReference type="PIRSR" id="PIRSR600183-50"/>
    </source>
</evidence>
<evidence type="ECO:0000256" key="1">
    <source>
        <dbReference type="ARBA" id="ARBA00001933"/>
    </source>
</evidence>
<dbReference type="InterPro" id="IPR029066">
    <property type="entry name" value="PLP-binding_barrel"/>
</dbReference>
<dbReference type="Pfam" id="PF02784">
    <property type="entry name" value="Orn_Arg_deC_N"/>
    <property type="match status" value="1"/>
</dbReference>
<dbReference type="InterPro" id="IPR017530">
    <property type="entry name" value="DCO2ase_PEP1"/>
</dbReference>
<organism evidence="7 8">
    <name type="scientific">Piscinibacter koreensis</name>
    <dbReference type="NCBI Taxonomy" id="2742824"/>
    <lineage>
        <taxon>Bacteria</taxon>
        <taxon>Pseudomonadati</taxon>
        <taxon>Pseudomonadota</taxon>
        <taxon>Betaproteobacteria</taxon>
        <taxon>Burkholderiales</taxon>
        <taxon>Sphaerotilaceae</taxon>
        <taxon>Piscinibacter</taxon>
    </lineage>
</organism>
<name>A0A7Y6NL56_9BURK</name>
<proteinExistence type="inferred from homology"/>
<comment type="cofactor">
    <cofactor evidence="1 3">
        <name>pyridoxal 5'-phosphate</name>
        <dbReference type="ChEBI" id="CHEBI:597326"/>
    </cofactor>
</comment>
<keyword evidence="8" id="KW-1185">Reference proteome</keyword>
<dbReference type="InterPro" id="IPR022643">
    <property type="entry name" value="De-COase2_C"/>
</dbReference>
<dbReference type="RefSeq" id="WP_176066843.1">
    <property type="nucleotide sequence ID" value="NZ_JABWMJ010000002.1"/>
</dbReference>
<feature type="modified residue" description="N6-(pyridoxal phosphate)lysine" evidence="3">
    <location>
        <position position="77"/>
    </location>
</feature>
<evidence type="ECO:0000259" key="6">
    <source>
        <dbReference type="Pfam" id="PF02784"/>
    </source>
</evidence>
<evidence type="ECO:0000256" key="2">
    <source>
        <dbReference type="ARBA" id="ARBA00022898"/>
    </source>
</evidence>
<comment type="caution">
    <text evidence="7">The sequence shown here is derived from an EMBL/GenBank/DDBJ whole genome shotgun (WGS) entry which is preliminary data.</text>
</comment>
<sequence>MPNPTASPDAGPPVHAALDHFGSADGTLTIGGLPVARLAERVGRTPFYAYDRAQLDRRVVQLRDALPAAVKLHYAMKANPFPALVGYLAPRVDGIDVASGGELLVALDAGAPPAEVSFAGPAKTAAELRQAVAAGVLVNVESTREVVLLEAIADELGVAARVAVRVNPDFELKGSGMKMGGGPKQFGVDVEAVPDLLAGIGAAGLGFEGFHLFAGSQNLRAESICDAQRQSYDLALRLAEHAPAPLRVLNLGGGFGIPYFPGERPLDLAPISANLHELVERARRDVPHAGIVIELGRYLVGEAGVYVARVIDRKVSRGHVFLVTDGGLHHHLSASGNFGQVVRKNYPVAVVTRHGGSERERASVVGPLCTPLDLLADKMELPVAEPGDFVVVFQSGAYGASASPQGFLSHPAVVEVMA</sequence>
<reference evidence="7 8" key="1">
    <citation type="submission" date="2020-06" db="EMBL/GenBank/DDBJ databases">
        <title>Schlegella sp. ID0723 isolated from air conditioner.</title>
        <authorList>
            <person name="Kim D.Y."/>
            <person name="Kim D.-U."/>
        </authorList>
    </citation>
    <scope>NUCLEOTIDE SEQUENCE [LARGE SCALE GENOMIC DNA]</scope>
    <source>
        <strain evidence="7 8">ID0723</strain>
    </source>
</reference>
<dbReference type="PANTHER" id="PTHR43727">
    <property type="entry name" value="DIAMINOPIMELATE DECARBOXYLASE"/>
    <property type="match status" value="1"/>
</dbReference>
<evidence type="ECO:0000313" key="7">
    <source>
        <dbReference type="EMBL" id="NUZ05187.1"/>
    </source>
</evidence>
<dbReference type="CDD" id="cd06839">
    <property type="entry name" value="PLPDE_III_Btrk_like"/>
    <property type="match status" value="1"/>
</dbReference>
<dbReference type="SUPFAM" id="SSF50621">
    <property type="entry name" value="Alanine racemase C-terminal domain-like"/>
    <property type="match status" value="1"/>
</dbReference>
<dbReference type="Pfam" id="PF00278">
    <property type="entry name" value="Orn_DAP_Arg_deC"/>
    <property type="match status" value="1"/>
</dbReference>
<comment type="similarity">
    <text evidence="4">Belongs to the Orn/Lys/Arg decarboxylase class-II family.</text>
</comment>
<dbReference type="NCBIfam" id="TIGR03099">
    <property type="entry name" value="dCO2ase_PEP1"/>
    <property type="match status" value="1"/>
</dbReference>
<dbReference type="PRINTS" id="PR01179">
    <property type="entry name" value="ODADCRBXLASE"/>
</dbReference>
<dbReference type="InterPro" id="IPR022644">
    <property type="entry name" value="De-COase2_N"/>
</dbReference>
<dbReference type="Proteomes" id="UP000529637">
    <property type="component" value="Unassembled WGS sequence"/>
</dbReference>
<evidence type="ECO:0000259" key="5">
    <source>
        <dbReference type="Pfam" id="PF00278"/>
    </source>
</evidence>